<keyword evidence="2" id="KW-0238">DNA-binding</keyword>
<sequence>MKLIISSVSGEPIYQQIEDQIRSAILTGDLTAGEGLPSLRSLARDLRVSVLTVTRAYNELAREGLVENIQGKGTFVMDRGDEVMRRQLKERVRLLFQEAIQISRQAGMEPGEVRGLLEEAMDARAGGKPENPSADGGSGIGNQEG</sequence>
<accession>A0ABU8ZN98</accession>
<keyword evidence="3" id="KW-0804">Transcription</keyword>
<protein>
    <submittedName>
        <fullName evidence="6">GntR family transcriptional regulator</fullName>
    </submittedName>
</protein>
<keyword evidence="1" id="KW-0805">Transcription regulation</keyword>
<dbReference type="Gene3D" id="1.10.10.10">
    <property type="entry name" value="Winged helix-like DNA-binding domain superfamily/Winged helix DNA-binding domain"/>
    <property type="match status" value="1"/>
</dbReference>
<evidence type="ECO:0000256" key="1">
    <source>
        <dbReference type="ARBA" id="ARBA00023015"/>
    </source>
</evidence>
<dbReference type="InterPro" id="IPR036388">
    <property type="entry name" value="WH-like_DNA-bd_sf"/>
</dbReference>
<dbReference type="CDD" id="cd07377">
    <property type="entry name" value="WHTH_GntR"/>
    <property type="match status" value="1"/>
</dbReference>
<dbReference type="PANTHER" id="PTHR38445:SF7">
    <property type="entry name" value="GNTR-FAMILY TRANSCRIPTIONAL REGULATOR"/>
    <property type="match status" value="1"/>
</dbReference>
<name>A0ABU8ZN98_9BIFI</name>
<organism evidence="6 7">
    <name type="scientific">Bifidobacterium favimelis</name>
    <dbReference type="NCBI Taxonomy" id="3122979"/>
    <lineage>
        <taxon>Bacteria</taxon>
        <taxon>Bacillati</taxon>
        <taxon>Actinomycetota</taxon>
        <taxon>Actinomycetes</taxon>
        <taxon>Bifidobacteriales</taxon>
        <taxon>Bifidobacteriaceae</taxon>
        <taxon>Bifidobacterium</taxon>
    </lineage>
</organism>
<dbReference type="PROSITE" id="PS50949">
    <property type="entry name" value="HTH_GNTR"/>
    <property type="match status" value="1"/>
</dbReference>
<evidence type="ECO:0000256" key="3">
    <source>
        <dbReference type="ARBA" id="ARBA00023163"/>
    </source>
</evidence>
<keyword evidence="7" id="KW-1185">Reference proteome</keyword>
<dbReference type="RefSeq" id="WP_340469271.1">
    <property type="nucleotide sequence ID" value="NZ_JBANBB010000001.1"/>
</dbReference>
<proteinExistence type="predicted"/>
<feature type="compositionally biased region" description="Gly residues" evidence="4">
    <location>
        <begin position="136"/>
        <end position="145"/>
    </location>
</feature>
<gene>
    <name evidence="6" type="ORF">V8P97_04500</name>
</gene>
<evidence type="ECO:0000256" key="2">
    <source>
        <dbReference type="ARBA" id="ARBA00023125"/>
    </source>
</evidence>
<dbReference type="EMBL" id="JBANBB010000001">
    <property type="protein sequence ID" value="MEK0306721.1"/>
    <property type="molecule type" value="Genomic_DNA"/>
</dbReference>
<evidence type="ECO:0000259" key="5">
    <source>
        <dbReference type="PROSITE" id="PS50949"/>
    </source>
</evidence>
<feature type="domain" description="HTH gntR-type" evidence="5">
    <location>
        <begin position="11"/>
        <end position="79"/>
    </location>
</feature>
<evidence type="ECO:0000313" key="6">
    <source>
        <dbReference type="EMBL" id="MEK0306721.1"/>
    </source>
</evidence>
<dbReference type="Pfam" id="PF00392">
    <property type="entry name" value="GntR"/>
    <property type="match status" value="1"/>
</dbReference>
<dbReference type="SMART" id="SM00345">
    <property type="entry name" value="HTH_GNTR"/>
    <property type="match status" value="1"/>
</dbReference>
<dbReference type="InterPro" id="IPR000524">
    <property type="entry name" value="Tscrpt_reg_HTH_GntR"/>
</dbReference>
<dbReference type="SUPFAM" id="SSF46785">
    <property type="entry name" value="Winged helix' DNA-binding domain"/>
    <property type="match status" value="1"/>
</dbReference>
<evidence type="ECO:0000313" key="7">
    <source>
        <dbReference type="Proteomes" id="UP001373159"/>
    </source>
</evidence>
<feature type="compositionally biased region" description="Basic and acidic residues" evidence="4">
    <location>
        <begin position="116"/>
        <end position="127"/>
    </location>
</feature>
<dbReference type="PANTHER" id="PTHR38445">
    <property type="entry name" value="HTH-TYPE TRANSCRIPTIONAL REPRESSOR YTRA"/>
    <property type="match status" value="1"/>
</dbReference>
<evidence type="ECO:0000256" key="4">
    <source>
        <dbReference type="SAM" id="MobiDB-lite"/>
    </source>
</evidence>
<reference evidence="6 7" key="1">
    <citation type="submission" date="2024-02" db="EMBL/GenBank/DDBJ databases">
        <title>Bifidobacterium honeyensis sp. nov., isolated from the comb honey.</title>
        <authorList>
            <person name="Liu W."/>
            <person name="Li Y."/>
        </authorList>
    </citation>
    <scope>NUCLEOTIDE SEQUENCE [LARGE SCALE GENOMIC DNA]</scope>
    <source>
        <strain evidence="6 7">IMAU50988</strain>
    </source>
</reference>
<dbReference type="InterPro" id="IPR036390">
    <property type="entry name" value="WH_DNA-bd_sf"/>
</dbReference>
<comment type="caution">
    <text evidence="6">The sequence shown here is derived from an EMBL/GenBank/DDBJ whole genome shotgun (WGS) entry which is preliminary data.</text>
</comment>
<dbReference type="Proteomes" id="UP001373159">
    <property type="component" value="Unassembled WGS sequence"/>
</dbReference>
<feature type="region of interest" description="Disordered" evidence="4">
    <location>
        <begin position="116"/>
        <end position="145"/>
    </location>
</feature>